<dbReference type="Pfam" id="PF00578">
    <property type="entry name" value="AhpC-TSA"/>
    <property type="match status" value="1"/>
</dbReference>
<dbReference type="PANTHER" id="PTHR42801:SF4">
    <property type="entry name" value="AHPC_TSA FAMILY PROTEIN"/>
    <property type="match status" value="1"/>
</dbReference>
<dbReference type="GO" id="GO:0045454">
    <property type="term" value="P:cell redox homeostasis"/>
    <property type="evidence" value="ECO:0007669"/>
    <property type="project" value="TreeGrafter"/>
</dbReference>
<evidence type="ECO:0000313" key="11">
    <source>
        <dbReference type="EMBL" id="MBX0322342.1"/>
    </source>
</evidence>
<name>A0AAW4PPT3_9EURY</name>
<evidence type="ECO:0000256" key="2">
    <source>
        <dbReference type="ARBA" id="ARBA00022559"/>
    </source>
</evidence>
<accession>A0AAW4PPT3</accession>
<keyword evidence="2" id="KW-0575">Peroxidase</keyword>
<evidence type="ECO:0000313" key="12">
    <source>
        <dbReference type="Proteomes" id="UP001430377"/>
    </source>
</evidence>
<dbReference type="Proteomes" id="UP001430377">
    <property type="component" value="Unassembled WGS sequence"/>
</dbReference>
<keyword evidence="6" id="KW-0676">Redox-active center</keyword>
<comment type="similarity">
    <text evidence="8">Belongs to the peroxiredoxin family. BCP/PrxQ subfamily.</text>
</comment>
<protein>
    <recommendedName>
        <fullName evidence="1">thioredoxin-dependent peroxiredoxin</fullName>
        <ecNumber evidence="1">1.11.1.24</ecNumber>
    </recommendedName>
    <alternativeName>
        <fullName evidence="7">Thioredoxin peroxidase</fullName>
    </alternativeName>
</protein>
<dbReference type="PANTHER" id="PTHR42801">
    <property type="entry name" value="THIOREDOXIN-DEPENDENT PEROXIDE REDUCTASE"/>
    <property type="match status" value="1"/>
</dbReference>
<dbReference type="SUPFAM" id="SSF52833">
    <property type="entry name" value="Thioredoxin-like"/>
    <property type="match status" value="1"/>
</dbReference>
<comment type="caution">
    <text evidence="11">The sequence shown here is derived from an EMBL/GenBank/DDBJ whole genome shotgun (WGS) entry which is preliminary data.</text>
</comment>
<evidence type="ECO:0000259" key="10">
    <source>
        <dbReference type="PROSITE" id="PS51352"/>
    </source>
</evidence>
<dbReference type="RefSeq" id="WP_220617347.1">
    <property type="nucleotide sequence ID" value="NZ_RKLR01000002.1"/>
</dbReference>
<organism evidence="11 12">
    <name type="scientific">Haloarcula rubra</name>
    <dbReference type="NCBI Taxonomy" id="2487747"/>
    <lineage>
        <taxon>Archaea</taxon>
        <taxon>Methanobacteriati</taxon>
        <taxon>Methanobacteriota</taxon>
        <taxon>Stenosarchaea group</taxon>
        <taxon>Halobacteria</taxon>
        <taxon>Halobacteriales</taxon>
        <taxon>Haloarculaceae</taxon>
        <taxon>Haloarcula</taxon>
    </lineage>
</organism>
<dbReference type="GO" id="GO:0008379">
    <property type="term" value="F:thioredoxin peroxidase activity"/>
    <property type="evidence" value="ECO:0007669"/>
    <property type="project" value="TreeGrafter"/>
</dbReference>
<dbReference type="InterPro" id="IPR050924">
    <property type="entry name" value="Peroxiredoxin_BCP/PrxQ"/>
</dbReference>
<dbReference type="InterPro" id="IPR036249">
    <property type="entry name" value="Thioredoxin-like_sf"/>
</dbReference>
<reference evidence="11 12" key="1">
    <citation type="submission" date="2021-06" db="EMBL/GenBank/DDBJ databases">
        <title>Halomicroarcula sp. a new haloarchaeum isolated from saline soil.</title>
        <authorList>
            <person name="Duran-Viseras A."/>
            <person name="Sanchez-Porro C."/>
            <person name="Ventosa A."/>
        </authorList>
    </citation>
    <scope>NUCLEOTIDE SEQUENCE [LARGE SCALE GENOMIC DNA]</scope>
    <source>
        <strain evidence="11 12">F13</strain>
    </source>
</reference>
<dbReference type="Gene3D" id="3.40.30.10">
    <property type="entry name" value="Glutaredoxin"/>
    <property type="match status" value="1"/>
</dbReference>
<dbReference type="GO" id="GO:0005737">
    <property type="term" value="C:cytoplasm"/>
    <property type="evidence" value="ECO:0007669"/>
    <property type="project" value="TreeGrafter"/>
</dbReference>
<dbReference type="EC" id="1.11.1.24" evidence="1"/>
<dbReference type="InterPro" id="IPR000866">
    <property type="entry name" value="AhpC/TSA"/>
</dbReference>
<sequence length="152" mass="16655">MVLEPGTSVPDIVAENQHGEEVRPDFATPTVVYFYPKDDTPGCTTEARQFDERYEQYDDAGVAVYGVSTDDVDSHCEFAETHDLSFDLLADPNGNLAEAFGVDLVDGRSRRTTFVVAQNRVVGVYEGVRPDGHATDVLRDLGEAGLLDTPEQ</sequence>
<keyword evidence="4" id="KW-0560">Oxidoreductase</keyword>
<evidence type="ECO:0000256" key="5">
    <source>
        <dbReference type="ARBA" id="ARBA00023157"/>
    </source>
</evidence>
<evidence type="ECO:0000256" key="9">
    <source>
        <dbReference type="ARBA" id="ARBA00049091"/>
    </source>
</evidence>
<keyword evidence="12" id="KW-1185">Reference proteome</keyword>
<dbReference type="PROSITE" id="PS51352">
    <property type="entry name" value="THIOREDOXIN_2"/>
    <property type="match status" value="1"/>
</dbReference>
<evidence type="ECO:0000256" key="7">
    <source>
        <dbReference type="ARBA" id="ARBA00032824"/>
    </source>
</evidence>
<proteinExistence type="inferred from homology"/>
<dbReference type="EMBL" id="RKLR01000002">
    <property type="protein sequence ID" value="MBX0322342.1"/>
    <property type="molecule type" value="Genomic_DNA"/>
</dbReference>
<evidence type="ECO:0000256" key="3">
    <source>
        <dbReference type="ARBA" id="ARBA00022862"/>
    </source>
</evidence>
<evidence type="ECO:0000256" key="1">
    <source>
        <dbReference type="ARBA" id="ARBA00013017"/>
    </source>
</evidence>
<keyword evidence="3" id="KW-0049">Antioxidant</keyword>
<evidence type="ECO:0000256" key="6">
    <source>
        <dbReference type="ARBA" id="ARBA00023284"/>
    </source>
</evidence>
<comment type="catalytic activity">
    <reaction evidence="9">
        <text>a hydroperoxide + [thioredoxin]-dithiol = an alcohol + [thioredoxin]-disulfide + H2O</text>
        <dbReference type="Rhea" id="RHEA:62620"/>
        <dbReference type="Rhea" id="RHEA-COMP:10698"/>
        <dbReference type="Rhea" id="RHEA-COMP:10700"/>
        <dbReference type="ChEBI" id="CHEBI:15377"/>
        <dbReference type="ChEBI" id="CHEBI:29950"/>
        <dbReference type="ChEBI" id="CHEBI:30879"/>
        <dbReference type="ChEBI" id="CHEBI:35924"/>
        <dbReference type="ChEBI" id="CHEBI:50058"/>
        <dbReference type="EC" id="1.11.1.24"/>
    </reaction>
</comment>
<evidence type="ECO:0000256" key="4">
    <source>
        <dbReference type="ARBA" id="ARBA00023002"/>
    </source>
</evidence>
<keyword evidence="5" id="KW-1015">Disulfide bond</keyword>
<dbReference type="AlphaFoldDB" id="A0AAW4PPT3"/>
<dbReference type="CDD" id="cd03017">
    <property type="entry name" value="PRX_BCP"/>
    <property type="match status" value="1"/>
</dbReference>
<feature type="domain" description="Thioredoxin" evidence="10">
    <location>
        <begin position="3"/>
        <end position="146"/>
    </location>
</feature>
<dbReference type="InterPro" id="IPR013766">
    <property type="entry name" value="Thioredoxin_domain"/>
</dbReference>
<evidence type="ECO:0000256" key="8">
    <source>
        <dbReference type="ARBA" id="ARBA00038489"/>
    </source>
</evidence>
<dbReference type="GO" id="GO:0034599">
    <property type="term" value="P:cellular response to oxidative stress"/>
    <property type="evidence" value="ECO:0007669"/>
    <property type="project" value="TreeGrafter"/>
</dbReference>
<gene>
    <name evidence="11" type="ORF">EGH21_04770</name>
</gene>